<evidence type="ECO:0000256" key="1">
    <source>
        <dbReference type="ARBA" id="ARBA00004370"/>
    </source>
</evidence>
<dbReference type="PANTHER" id="PTHR32089:SF70">
    <property type="entry name" value="ENERGY TAXIS MODULATING METHYL ACCEPTING SENSORY TRANSDUCER"/>
    <property type="match status" value="1"/>
</dbReference>
<keyword evidence="2 3" id="KW-0807">Transducer</keyword>
<comment type="subcellular location">
    <subcellularLocation>
        <location evidence="1">Membrane</location>
    </subcellularLocation>
</comment>
<sequence>MFATKAKKRVQELEQQLAIKVADYETRLSAKESQITALKVEINTHKAARQLSQQLVQVVLQGSDMLSAIREGMVSNAETLLEEQEKLTEMEGVFEHTYKATDVLKQRSAMISTEVSHSADSAAVLTDTAAKISNFVAVIQEISEQTNLLALNAAIEAARAGEQGRGFAVVADEVRNLAGKAHDASGHINNLVQQVLEQSKAINSVVGQSLESTDEISASAQQIDEVTREVLRHAEGMRSVIKRNAAAAFLEAVKLDHAVWKNDIYQRIEAGQFEQTVSTHTECRLGKWYYQGRGAQSYSHFTAFKKIESCHQAVHSEGARALQAFAADEQQRGLACLQAMEQASLSVTRALSELEYEVMR</sequence>
<dbReference type="Gene3D" id="6.10.250.3200">
    <property type="match status" value="1"/>
</dbReference>
<keyword evidence="7" id="KW-1185">Reference proteome</keyword>
<dbReference type="Gene3D" id="1.20.120.30">
    <property type="entry name" value="Aspartate receptor, ligand-binding domain"/>
    <property type="match status" value="1"/>
</dbReference>
<dbReference type="SMART" id="SM00283">
    <property type="entry name" value="MA"/>
    <property type="match status" value="1"/>
</dbReference>
<dbReference type="InterPro" id="IPR025991">
    <property type="entry name" value="Chemoreceptor_zinc-bind_dom"/>
</dbReference>
<evidence type="ECO:0000259" key="5">
    <source>
        <dbReference type="PROSITE" id="PS50111"/>
    </source>
</evidence>
<dbReference type="SUPFAM" id="SSF58104">
    <property type="entry name" value="Methyl-accepting chemotaxis protein (MCP) signaling domain"/>
    <property type="match status" value="1"/>
</dbReference>
<organism evidence="6 7">
    <name type="scientific">Oceanisphaera sediminis</name>
    <dbReference type="NCBI Taxonomy" id="981381"/>
    <lineage>
        <taxon>Bacteria</taxon>
        <taxon>Pseudomonadati</taxon>
        <taxon>Pseudomonadota</taxon>
        <taxon>Gammaproteobacteria</taxon>
        <taxon>Aeromonadales</taxon>
        <taxon>Aeromonadaceae</taxon>
        <taxon>Oceanisphaera</taxon>
    </lineage>
</organism>
<gene>
    <name evidence="6" type="ORF">GCM10022421_32880</name>
</gene>
<dbReference type="Pfam" id="PF13682">
    <property type="entry name" value="CZB"/>
    <property type="match status" value="1"/>
</dbReference>
<dbReference type="PROSITE" id="PS50111">
    <property type="entry name" value="CHEMOTAXIS_TRANSDUC_2"/>
    <property type="match status" value="1"/>
</dbReference>
<evidence type="ECO:0000256" key="2">
    <source>
        <dbReference type="ARBA" id="ARBA00023224"/>
    </source>
</evidence>
<feature type="coiled-coil region" evidence="4">
    <location>
        <begin position="3"/>
        <end position="41"/>
    </location>
</feature>
<evidence type="ECO:0000256" key="4">
    <source>
        <dbReference type="SAM" id="Coils"/>
    </source>
</evidence>
<reference evidence="7" key="1">
    <citation type="journal article" date="2019" name="Int. J. Syst. Evol. Microbiol.">
        <title>The Global Catalogue of Microorganisms (GCM) 10K type strain sequencing project: providing services to taxonomists for standard genome sequencing and annotation.</title>
        <authorList>
            <consortium name="The Broad Institute Genomics Platform"/>
            <consortium name="The Broad Institute Genome Sequencing Center for Infectious Disease"/>
            <person name="Wu L."/>
            <person name="Ma J."/>
        </authorList>
    </citation>
    <scope>NUCLEOTIDE SEQUENCE [LARGE SCALE GENOMIC DNA]</scope>
    <source>
        <strain evidence="7">JCM 17329</strain>
    </source>
</reference>
<protein>
    <submittedName>
        <fullName evidence="6">Methyl-accepting chemotaxis protein</fullName>
    </submittedName>
</protein>
<dbReference type="InterPro" id="IPR004089">
    <property type="entry name" value="MCPsignal_dom"/>
</dbReference>
<evidence type="ECO:0000313" key="6">
    <source>
        <dbReference type="EMBL" id="GAA3721676.1"/>
    </source>
</evidence>
<evidence type="ECO:0000313" key="7">
    <source>
        <dbReference type="Proteomes" id="UP001501479"/>
    </source>
</evidence>
<dbReference type="PANTHER" id="PTHR32089">
    <property type="entry name" value="METHYL-ACCEPTING CHEMOTAXIS PROTEIN MCPB"/>
    <property type="match status" value="1"/>
</dbReference>
<accession>A0ABP7ENB1</accession>
<keyword evidence="4" id="KW-0175">Coiled coil</keyword>
<evidence type="ECO:0000256" key="3">
    <source>
        <dbReference type="PROSITE-ProRule" id="PRU00284"/>
    </source>
</evidence>
<dbReference type="EMBL" id="BAABDS010000048">
    <property type="protein sequence ID" value="GAA3721676.1"/>
    <property type="molecule type" value="Genomic_DNA"/>
</dbReference>
<comment type="caution">
    <text evidence="6">The sequence shown here is derived from an EMBL/GenBank/DDBJ whole genome shotgun (WGS) entry which is preliminary data.</text>
</comment>
<proteinExistence type="predicted"/>
<name>A0ABP7ENB1_9GAMM</name>
<feature type="domain" description="Methyl-accepting transducer" evidence="5">
    <location>
        <begin position="111"/>
        <end position="248"/>
    </location>
</feature>
<dbReference type="Pfam" id="PF00015">
    <property type="entry name" value="MCPsignal"/>
    <property type="match status" value="1"/>
</dbReference>
<dbReference type="Proteomes" id="UP001501479">
    <property type="component" value="Unassembled WGS sequence"/>
</dbReference>